<dbReference type="EMBL" id="JARKIB010000160">
    <property type="protein sequence ID" value="KAJ7730304.1"/>
    <property type="molecule type" value="Genomic_DNA"/>
</dbReference>
<proteinExistence type="predicted"/>
<dbReference type="AlphaFoldDB" id="A0AAD7HYJ5"/>
<sequence>PFLVVIDGLDECDGQLVQSRIVKIILQMSGELQLPLRFLICSRPEPHIREAFQSVSGARFRYVVLDENLDPDYDITRYLHDRLGEIQRKRLPHQNLWPSVEDITTLVKNASGQFIYAATVVKFVGDEFYLPAERLQLVLHVS</sequence>
<evidence type="ECO:0000313" key="3">
    <source>
        <dbReference type="EMBL" id="KAJ7730304.1"/>
    </source>
</evidence>
<name>A0AAD7HYJ5_9AGAR</name>
<feature type="domain" description="Nephrocystin 3-like N-terminal" evidence="2">
    <location>
        <begin position="2"/>
        <end position="43"/>
    </location>
</feature>
<dbReference type="Pfam" id="PF24883">
    <property type="entry name" value="NPHP3_N"/>
    <property type="match status" value="1"/>
</dbReference>
<dbReference type="InterPro" id="IPR056884">
    <property type="entry name" value="NPHP3-like_N"/>
</dbReference>
<keyword evidence="4" id="KW-1185">Reference proteome</keyword>
<accession>A0AAD7HYJ5</accession>
<feature type="non-terminal residue" evidence="3">
    <location>
        <position position="142"/>
    </location>
</feature>
<reference evidence="3" key="1">
    <citation type="submission" date="2023-03" db="EMBL/GenBank/DDBJ databases">
        <title>Massive genome expansion in bonnet fungi (Mycena s.s.) driven by repeated elements and novel gene families across ecological guilds.</title>
        <authorList>
            <consortium name="Lawrence Berkeley National Laboratory"/>
            <person name="Harder C.B."/>
            <person name="Miyauchi S."/>
            <person name="Viragh M."/>
            <person name="Kuo A."/>
            <person name="Thoen E."/>
            <person name="Andreopoulos B."/>
            <person name="Lu D."/>
            <person name="Skrede I."/>
            <person name="Drula E."/>
            <person name="Henrissat B."/>
            <person name="Morin E."/>
            <person name="Kohler A."/>
            <person name="Barry K."/>
            <person name="LaButti K."/>
            <person name="Morin E."/>
            <person name="Salamov A."/>
            <person name="Lipzen A."/>
            <person name="Mereny Z."/>
            <person name="Hegedus B."/>
            <person name="Baldrian P."/>
            <person name="Stursova M."/>
            <person name="Weitz H."/>
            <person name="Taylor A."/>
            <person name="Grigoriev I.V."/>
            <person name="Nagy L.G."/>
            <person name="Martin F."/>
            <person name="Kauserud H."/>
        </authorList>
    </citation>
    <scope>NUCLEOTIDE SEQUENCE</scope>
    <source>
        <strain evidence="3">CBHHK182m</strain>
    </source>
</reference>
<comment type="caution">
    <text evidence="3">The sequence shown here is derived from an EMBL/GenBank/DDBJ whole genome shotgun (WGS) entry which is preliminary data.</text>
</comment>
<protein>
    <recommendedName>
        <fullName evidence="2">Nephrocystin 3-like N-terminal domain-containing protein</fullName>
    </recommendedName>
</protein>
<evidence type="ECO:0000313" key="4">
    <source>
        <dbReference type="Proteomes" id="UP001215598"/>
    </source>
</evidence>
<evidence type="ECO:0000259" key="2">
    <source>
        <dbReference type="Pfam" id="PF24883"/>
    </source>
</evidence>
<gene>
    <name evidence="3" type="ORF">B0H16DRAFT_1255504</name>
</gene>
<dbReference type="Proteomes" id="UP001215598">
    <property type="component" value="Unassembled WGS sequence"/>
</dbReference>
<keyword evidence="1" id="KW-0677">Repeat</keyword>
<organism evidence="3 4">
    <name type="scientific">Mycena metata</name>
    <dbReference type="NCBI Taxonomy" id="1033252"/>
    <lineage>
        <taxon>Eukaryota</taxon>
        <taxon>Fungi</taxon>
        <taxon>Dikarya</taxon>
        <taxon>Basidiomycota</taxon>
        <taxon>Agaricomycotina</taxon>
        <taxon>Agaricomycetes</taxon>
        <taxon>Agaricomycetidae</taxon>
        <taxon>Agaricales</taxon>
        <taxon>Marasmiineae</taxon>
        <taxon>Mycenaceae</taxon>
        <taxon>Mycena</taxon>
    </lineage>
</organism>
<evidence type="ECO:0000256" key="1">
    <source>
        <dbReference type="ARBA" id="ARBA00022737"/>
    </source>
</evidence>
<feature type="non-terminal residue" evidence="3">
    <location>
        <position position="1"/>
    </location>
</feature>